<proteinExistence type="predicted"/>
<evidence type="ECO:0000313" key="2">
    <source>
        <dbReference type="Proteomes" id="UP000828390"/>
    </source>
</evidence>
<dbReference type="AlphaFoldDB" id="A0A9D4RJ44"/>
<dbReference type="Proteomes" id="UP000828390">
    <property type="component" value="Unassembled WGS sequence"/>
</dbReference>
<evidence type="ECO:0000313" key="1">
    <source>
        <dbReference type="EMBL" id="KAH3870571.1"/>
    </source>
</evidence>
<gene>
    <name evidence="1" type="ORF">DPMN_033759</name>
</gene>
<accession>A0A9D4RJ44</accession>
<dbReference type="EMBL" id="JAIWYP010000002">
    <property type="protein sequence ID" value="KAH3870571.1"/>
    <property type="molecule type" value="Genomic_DNA"/>
</dbReference>
<reference evidence="1" key="2">
    <citation type="submission" date="2020-11" db="EMBL/GenBank/DDBJ databases">
        <authorList>
            <person name="McCartney M.A."/>
            <person name="Auch B."/>
            <person name="Kono T."/>
            <person name="Mallez S."/>
            <person name="Becker A."/>
            <person name="Gohl D.M."/>
            <person name="Silverstein K.A.T."/>
            <person name="Koren S."/>
            <person name="Bechman K.B."/>
            <person name="Herman A."/>
            <person name="Abrahante J.E."/>
            <person name="Garbe J."/>
        </authorList>
    </citation>
    <scope>NUCLEOTIDE SEQUENCE</scope>
    <source>
        <strain evidence="1">Duluth1</strain>
        <tissue evidence="1">Whole animal</tissue>
    </source>
</reference>
<sequence length="100" mass="11337">MQFQCFCSAAAHRQPSAILKHTYAVREHHIHLVGTENVLIYTQVHDGVVMLTAHQHRVTRPYTTTTRLLYVLISDCSRCDSGCHTYTMCDHSCQSVLTCS</sequence>
<keyword evidence="2" id="KW-1185">Reference proteome</keyword>
<protein>
    <submittedName>
        <fullName evidence="1">Uncharacterized protein</fullName>
    </submittedName>
</protein>
<comment type="caution">
    <text evidence="1">The sequence shown here is derived from an EMBL/GenBank/DDBJ whole genome shotgun (WGS) entry which is preliminary data.</text>
</comment>
<organism evidence="1 2">
    <name type="scientific">Dreissena polymorpha</name>
    <name type="common">Zebra mussel</name>
    <name type="synonym">Mytilus polymorpha</name>
    <dbReference type="NCBI Taxonomy" id="45954"/>
    <lineage>
        <taxon>Eukaryota</taxon>
        <taxon>Metazoa</taxon>
        <taxon>Spiralia</taxon>
        <taxon>Lophotrochozoa</taxon>
        <taxon>Mollusca</taxon>
        <taxon>Bivalvia</taxon>
        <taxon>Autobranchia</taxon>
        <taxon>Heteroconchia</taxon>
        <taxon>Euheterodonta</taxon>
        <taxon>Imparidentia</taxon>
        <taxon>Neoheterodontei</taxon>
        <taxon>Myida</taxon>
        <taxon>Dreissenoidea</taxon>
        <taxon>Dreissenidae</taxon>
        <taxon>Dreissena</taxon>
    </lineage>
</organism>
<reference evidence="1" key="1">
    <citation type="journal article" date="2019" name="bioRxiv">
        <title>The Genome of the Zebra Mussel, Dreissena polymorpha: A Resource for Invasive Species Research.</title>
        <authorList>
            <person name="McCartney M.A."/>
            <person name="Auch B."/>
            <person name="Kono T."/>
            <person name="Mallez S."/>
            <person name="Zhang Y."/>
            <person name="Obille A."/>
            <person name="Becker A."/>
            <person name="Abrahante J.E."/>
            <person name="Garbe J."/>
            <person name="Badalamenti J.P."/>
            <person name="Herman A."/>
            <person name="Mangelson H."/>
            <person name="Liachko I."/>
            <person name="Sullivan S."/>
            <person name="Sone E.D."/>
            <person name="Koren S."/>
            <person name="Silverstein K.A.T."/>
            <person name="Beckman K.B."/>
            <person name="Gohl D.M."/>
        </authorList>
    </citation>
    <scope>NUCLEOTIDE SEQUENCE</scope>
    <source>
        <strain evidence="1">Duluth1</strain>
        <tissue evidence="1">Whole animal</tissue>
    </source>
</reference>
<name>A0A9D4RJ44_DREPO</name>